<keyword evidence="4" id="KW-1185">Reference proteome</keyword>
<evidence type="ECO:0000313" key="3">
    <source>
        <dbReference type="EMBL" id="AOJ04943.1"/>
    </source>
</evidence>
<dbReference type="InterPro" id="IPR029041">
    <property type="entry name" value="FAD-linked_oxidoreductase-like"/>
</dbReference>
<dbReference type="GO" id="GO:0004657">
    <property type="term" value="F:proline dehydrogenase activity"/>
    <property type="evidence" value="ECO:0007669"/>
    <property type="project" value="InterPro"/>
</dbReference>
<dbReference type="EMBL" id="CP013387">
    <property type="protein sequence ID" value="AOJ04943.1"/>
    <property type="molecule type" value="Genomic_DNA"/>
</dbReference>
<dbReference type="InterPro" id="IPR002872">
    <property type="entry name" value="Proline_DH_dom"/>
</dbReference>
<evidence type="ECO:0000259" key="2">
    <source>
        <dbReference type="Pfam" id="PF01619"/>
    </source>
</evidence>
<dbReference type="Pfam" id="PF01619">
    <property type="entry name" value="Pro_dh"/>
    <property type="match status" value="1"/>
</dbReference>
<accession>A0A1B4FMR8</accession>
<dbReference type="Proteomes" id="UP000062519">
    <property type="component" value="Chromosome 2"/>
</dbReference>
<dbReference type="KEGG" id="buu:WS70_24670"/>
<reference evidence="3 4" key="1">
    <citation type="submission" date="2015-12" db="EMBL/GenBank/DDBJ databases">
        <title>Diversity of Burkholderia near neighbor genomes.</title>
        <authorList>
            <person name="Sahl J."/>
            <person name="Wagner D."/>
            <person name="Keim P."/>
        </authorList>
    </citation>
    <scope>NUCLEOTIDE SEQUENCE [LARGE SCALE GENOMIC DNA]</scope>
    <source>
        <strain evidence="3 4">BDU6</strain>
    </source>
</reference>
<evidence type="ECO:0000256" key="1">
    <source>
        <dbReference type="ARBA" id="ARBA00023002"/>
    </source>
</evidence>
<organism evidence="3 4">
    <name type="scientific">Burkholderia mayonis</name>
    <dbReference type="NCBI Taxonomy" id="1385591"/>
    <lineage>
        <taxon>Bacteria</taxon>
        <taxon>Pseudomonadati</taxon>
        <taxon>Pseudomonadota</taxon>
        <taxon>Betaproteobacteria</taxon>
        <taxon>Burkholderiales</taxon>
        <taxon>Burkholderiaceae</taxon>
        <taxon>Burkholderia</taxon>
        <taxon>pseudomallei group</taxon>
    </lineage>
</organism>
<protein>
    <submittedName>
        <fullName evidence="3">Proline dehydrogenase</fullName>
    </submittedName>
</protein>
<dbReference type="Gene3D" id="3.20.20.220">
    <property type="match status" value="1"/>
</dbReference>
<gene>
    <name evidence="3" type="ORF">WS70_24670</name>
</gene>
<dbReference type="PANTHER" id="PTHR13914:SF0">
    <property type="entry name" value="PROLINE DEHYDROGENASE 1, MITOCHONDRIAL"/>
    <property type="match status" value="1"/>
</dbReference>
<dbReference type="GO" id="GO:0006562">
    <property type="term" value="P:L-proline catabolic process"/>
    <property type="evidence" value="ECO:0007669"/>
    <property type="project" value="InterPro"/>
</dbReference>
<dbReference type="SUPFAM" id="SSF51730">
    <property type="entry name" value="FAD-linked oxidoreductase"/>
    <property type="match status" value="1"/>
</dbReference>
<sequence>MSRLQNAMISLARNAVVSRIMRAAAARSALATRFVGGANADAAVATAARLFDRHGIRASLFYLGEYVVERSAIEINVSEALAAIDALASAGLDVHVSIDPTAIGFMESDAYGAANARRIARRAARHAARPGGRNLVMLDMEDLSILDRTCELHRLLCADGLPVAVTLQGRRLRTYDDLTRLVRQPTAVRLVKGAFPESASHDHRGSEAIDRGYDNAARLMLSRDARDAGFYPIFGTHDDRLASRIIECAARGGWAPEQFEFEMLYGVRTDWQLKLRRMGYQVRVYLPFGNDWWPYAVRRVGENPRNAWLLVRSLADGGYGID</sequence>
<dbReference type="RefSeq" id="WP_059598295.1">
    <property type="nucleotide sequence ID" value="NZ_CP013387.1"/>
</dbReference>
<dbReference type="PANTHER" id="PTHR13914">
    <property type="entry name" value="PROLINE OXIDASE"/>
    <property type="match status" value="1"/>
</dbReference>
<evidence type="ECO:0000313" key="4">
    <source>
        <dbReference type="Proteomes" id="UP000062519"/>
    </source>
</evidence>
<dbReference type="InterPro" id="IPR015659">
    <property type="entry name" value="Proline_oxidase"/>
</dbReference>
<name>A0A1B4FMR8_9BURK</name>
<proteinExistence type="predicted"/>
<dbReference type="AlphaFoldDB" id="A0A1B4FMR8"/>
<keyword evidence="1" id="KW-0560">Oxidoreductase</keyword>
<feature type="domain" description="Proline dehydrogenase" evidence="2">
    <location>
        <begin position="50"/>
        <end position="306"/>
    </location>
</feature>